<evidence type="ECO:0000256" key="6">
    <source>
        <dbReference type="ARBA" id="ARBA00023014"/>
    </source>
</evidence>
<dbReference type="PROSITE" id="PS00198">
    <property type="entry name" value="4FE4S_FER_1"/>
    <property type="match status" value="1"/>
</dbReference>
<dbReference type="InterPro" id="IPR051684">
    <property type="entry name" value="Electron_Trans/Redox"/>
</dbReference>
<dbReference type="PANTHER" id="PTHR30176:SF3">
    <property type="entry name" value="FERREDOXIN-TYPE PROTEIN NAPH"/>
    <property type="match status" value="1"/>
</dbReference>
<dbReference type="PROSITE" id="PS51379">
    <property type="entry name" value="4FE4S_FER_2"/>
    <property type="match status" value="2"/>
</dbReference>
<dbReference type="PANTHER" id="PTHR30176">
    <property type="entry name" value="FERREDOXIN-TYPE PROTEIN NAPH"/>
    <property type="match status" value="1"/>
</dbReference>
<protein>
    <submittedName>
        <fullName evidence="9">4Fe-4S binding protein</fullName>
    </submittedName>
</protein>
<accession>A0ABV1J3D5</accession>
<keyword evidence="6" id="KW-0411">Iron-sulfur</keyword>
<organism evidence="9 10">
    <name type="scientific">Peptoniphilus senegalensis</name>
    <dbReference type="NCBI Taxonomy" id="1465757"/>
    <lineage>
        <taxon>Bacteria</taxon>
        <taxon>Bacillati</taxon>
        <taxon>Bacillota</taxon>
        <taxon>Tissierellia</taxon>
        <taxon>Tissierellales</taxon>
        <taxon>Peptoniphilaceae</taxon>
        <taxon>Peptoniphilus</taxon>
    </lineage>
</organism>
<dbReference type="InterPro" id="IPR017900">
    <property type="entry name" value="4Fe4S_Fe_S_CS"/>
</dbReference>
<feature type="domain" description="4Fe-4S ferredoxin-type" evidence="8">
    <location>
        <begin position="252"/>
        <end position="283"/>
    </location>
</feature>
<name>A0ABV1J3D5_9FIRM</name>
<keyword evidence="2" id="KW-0004">4Fe-4S</keyword>
<dbReference type="InterPro" id="IPR017896">
    <property type="entry name" value="4Fe4S_Fe-S-bd"/>
</dbReference>
<evidence type="ECO:0000259" key="8">
    <source>
        <dbReference type="PROSITE" id="PS51379"/>
    </source>
</evidence>
<comment type="caution">
    <text evidence="9">The sequence shown here is derived from an EMBL/GenBank/DDBJ whole genome shotgun (WGS) entry which is preliminary data.</text>
</comment>
<dbReference type="Pfam" id="PF12801">
    <property type="entry name" value="Fer4_5"/>
    <property type="match status" value="3"/>
</dbReference>
<evidence type="ECO:0000256" key="4">
    <source>
        <dbReference type="ARBA" id="ARBA00022982"/>
    </source>
</evidence>
<keyword evidence="7" id="KW-0472">Membrane</keyword>
<evidence type="ECO:0000256" key="3">
    <source>
        <dbReference type="ARBA" id="ARBA00022723"/>
    </source>
</evidence>
<keyword evidence="7" id="KW-1133">Transmembrane helix</keyword>
<dbReference type="RefSeq" id="WP_019107638.1">
    <property type="nucleotide sequence ID" value="NZ_CABKRY010000001.1"/>
</dbReference>
<dbReference type="Gene3D" id="3.30.70.20">
    <property type="match status" value="2"/>
</dbReference>
<keyword evidence="10" id="KW-1185">Reference proteome</keyword>
<keyword evidence="1" id="KW-0813">Transport</keyword>
<keyword evidence="5" id="KW-0408">Iron</keyword>
<feature type="transmembrane region" description="Helical" evidence="7">
    <location>
        <begin position="184"/>
        <end position="207"/>
    </location>
</feature>
<keyword evidence="4" id="KW-0249">Electron transport</keyword>
<dbReference type="Pfam" id="PF00037">
    <property type="entry name" value="Fer4"/>
    <property type="match status" value="1"/>
</dbReference>
<feature type="transmembrane region" description="Helical" evidence="7">
    <location>
        <begin position="79"/>
        <end position="109"/>
    </location>
</feature>
<dbReference type="Proteomes" id="UP001491691">
    <property type="component" value="Unassembled WGS sequence"/>
</dbReference>
<dbReference type="SUPFAM" id="SSF54862">
    <property type="entry name" value="4Fe-4S ferredoxins"/>
    <property type="match status" value="1"/>
</dbReference>
<evidence type="ECO:0000256" key="7">
    <source>
        <dbReference type="SAM" id="Phobius"/>
    </source>
</evidence>
<sequence>MAKLINILKKIREKRHTVQGSFALLTNLHIPNFFKGTIYTGKLKSACVPGLNCYSCPGAALSCPIGSFQAVVGSSKFNFAYYVTGLMLLFGTLFGRFICGFLCPFGFFQDLIHKIPSKKFSTRRFAFLKYLKYLILLLVVWLFGVFLTDELGFASPYFCQYICPQGILEGGIPLSLASKSIRAALGNLFLLKSGILALVIVLSIFFYRPFCKYICPLGAFYALTNKFSFYQYHVNDNCVSCGKCKRVCKMDVDMSKNQRALECIRCGDCIKVCPTSAISTSFKNNIVKNNNFEEGARYE</sequence>
<keyword evidence="7" id="KW-0812">Transmembrane</keyword>
<keyword evidence="3" id="KW-0479">Metal-binding</keyword>
<feature type="transmembrane region" description="Helical" evidence="7">
    <location>
        <begin position="130"/>
        <end position="148"/>
    </location>
</feature>
<evidence type="ECO:0000256" key="1">
    <source>
        <dbReference type="ARBA" id="ARBA00022448"/>
    </source>
</evidence>
<proteinExistence type="predicted"/>
<evidence type="ECO:0000313" key="10">
    <source>
        <dbReference type="Proteomes" id="UP001491691"/>
    </source>
</evidence>
<evidence type="ECO:0000256" key="5">
    <source>
        <dbReference type="ARBA" id="ARBA00023004"/>
    </source>
</evidence>
<gene>
    <name evidence="9" type="ORF">AAA073_04715</name>
</gene>
<reference evidence="9 10" key="1">
    <citation type="submission" date="2024-04" db="EMBL/GenBank/DDBJ databases">
        <title>Human intestinal bacterial collection.</title>
        <authorList>
            <person name="Pauvert C."/>
            <person name="Hitch T.C.A."/>
            <person name="Clavel T."/>
        </authorList>
    </citation>
    <scope>NUCLEOTIDE SEQUENCE [LARGE SCALE GENOMIC DNA]</scope>
    <source>
        <strain evidence="9 10">CLA-SR-H019</strain>
    </source>
</reference>
<dbReference type="EMBL" id="JBBNPP010000006">
    <property type="protein sequence ID" value="MEQ3346739.1"/>
    <property type="molecule type" value="Genomic_DNA"/>
</dbReference>
<evidence type="ECO:0000256" key="2">
    <source>
        <dbReference type="ARBA" id="ARBA00022485"/>
    </source>
</evidence>
<feature type="domain" description="4Fe-4S ferredoxin-type" evidence="8">
    <location>
        <begin position="230"/>
        <end position="251"/>
    </location>
</feature>
<evidence type="ECO:0000313" key="9">
    <source>
        <dbReference type="EMBL" id="MEQ3346739.1"/>
    </source>
</evidence>